<feature type="region of interest" description="Disordered" evidence="8">
    <location>
        <begin position="23"/>
        <end position="42"/>
    </location>
</feature>
<keyword evidence="3" id="KW-0509">mRNA transport</keyword>
<evidence type="ECO:0000256" key="3">
    <source>
        <dbReference type="ARBA" id="ARBA00022816"/>
    </source>
</evidence>
<comment type="subcellular location">
    <subcellularLocation>
        <location evidence="1">Nucleus</location>
        <location evidence="1">Nuclear pore complex</location>
    </subcellularLocation>
</comment>
<dbReference type="RefSeq" id="XP_052942820.1">
    <property type="nucleotide sequence ID" value="XM_053091092.1"/>
</dbReference>
<keyword evidence="4" id="KW-0653">Protein transport</keyword>
<dbReference type="AlphaFoldDB" id="A0AA38LS03"/>
<evidence type="ECO:0000313" key="10">
    <source>
        <dbReference type="Proteomes" id="UP001164286"/>
    </source>
</evidence>
<evidence type="ECO:0000256" key="1">
    <source>
        <dbReference type="ARBA" id="ARBA00004567"/>
    </source>
</evidence>
<comment type="caution">
    <text evidence="9">The sequence shown here is derived from an EMBL/GenBank/DDBJ whole genome shotgun (WGS) entry which is preliminary data.</text>
</comment>
<dbReference type="EMBL" id="JAKWFO010000013">
    <property type="protein sequence ID" value="KAI9633043.1"/>
    <property type="molecule type" value="Genomic_DNA"/>
</dbReference>
<dbReference type="PANTHER" id="PTHR13257">
    <property type="entry name" value="NUCLEOPORIN NUP84-RELATED"/>
    <property type="match status" value="1"/>
</dbReference>
<keyword evidence="2" id="KW-0813">Transport</keyword>
<dbReference type="GO" id="GO:0000056">
    <property type="term" value="P:ribosomal small subunit export from nucleus"/>
    <property type="evidence" value="ECO:0007669"/>
    <property type="project" value="InterPro"/>
</dbReference>
<dbReference type="SUPFAM" id="SSF50978">
    <property type="entry name" value="WD40 repeat-like"/>
    <property type="match status" value="1"/>
</dbReference>
<dbReference type="Gene3D" id="2.130.10.10">
    <property type="entry name" value="YVTN repeat-like/Quinoprotein amine dehydrogenase"/>
    <property type="match status" value="1"/>
</dbReference>
<evidence type="ECO:0000256" key="8">
    <source>
        <dbReference type="SAM" id="MobiDB-lite"/>
    </source>
</evidence>
<evidence type="ECO:0000256" key="5">
    <source>
        <dbReference type="ARBA" id="ARBA00023010"/>
    </source>
</evidence>
<evidence type="ECO:0000256" key="6">
    <source>
        <dbReference type="ARBA" id="ARBA00023132"/>
    </source>
</evidence>
<evidence type="ECO:0000313" key="9">
    <source>
        <dbReference type="EMBL" id="KAI9633043.1"/>
    </source>
</evidence>
<dbReference type="Proteomes" id="UP001164286">
    <property type="component" value="Unassembled WGS sequence"/>
</dbReference>
<dbReference type="InterPro" id="IPR015943">
    <property type="entry name" value="WD40/YVTN_repeat-like_dom_sf"/>
</dbReference>
<dbReference type="GO" id="GO:0000055">
    <property type="term" value="P:ribosomal large subunit export from nucleus"/>
    <property type="evidence" value="ECO:0007669"/>
    <property type="project" value="InterPro"/>
</dbReference>
<dbReference type="InterPro" id="IPR037700">
    <property type="entry name" value="NUP88/NUP82"/>
</dbReference>
<dbReference type="GO" id="GO:0006606">
    <property type="term" value="P:protein import into nucleus"/>
    <property type="evidence" value="ECO:0007669"/>
    <property type="project" value="TreeGrafter"/>
</dbReference>
<accession>A0AA38LS03</accession>
<keyword evidence="6" id="KW-0906">Nuclear pore complex</keyword>
<proteinExistence type="predicted"/>
<evidence type="ECO:0000256" key="2">
    <source>
        <dbReference type="ARBA" id="ARBA00022448"/>
    </source>
</evidence>
<evidence type="ECO:0000256" key="4">
    <source>
        <dbReference type="ARBA" id="ARBA00022927"/>
    </source>
</evidence>
<protein>
    <submittedName>
        <fullName evidence="9">Uncharacterized protein</fullName>
    </submittedName>
</protein>
<dbReference type="GO" id="GO:0017056">
    <property type="term" value="F:structural constituent of nuclear pore"/>
    <property type="evidence" value="ECO:0007669"/>
    <property type="project" value="InterPro"/>
</dbReference>
<keyword evidence="7" id="KW-0539">Nucleus</keyword>
<keyword evidence="5" id="KW-0811">Translocation</keyword>
<dbReference type="GeneID" id="77730297"/>
<gene>
    <name evidence="9" type="ORF">MKK02DRAFT_40427</name>
</gene>
<name>A0AA38LS03_9TREE</name>
<organism evidence="9 10">
    <name type="scientific">Dioszegia hungarica</name>
    <dbReference type="NCBI Taxonomy" id="4972"/>
    <lineage>
        <taxon>Eukaryota</taxon>
        <taxon>Fungi</taxon>
        <taxon>Dikarya</taxon>
        <taxon>Basidiomycota</taxon>
        <taxon>Agaricomycotina</taxon>
        <taxon>Tremellomycetes</taxon>
        <taxon>Tremellales</taxon>
        <taxon>Bulleribasidiaceae</taxon>
        <taxon>Dioszegia</taxon>
    </lineage>
</organism>
<sequence>MAETVPCSFRTLHRHSIFQPTASSESEWELVSPPNPSGAEDDLVPAKKGRVVTREKEVILATGKEVRLASLSGEGFEMRNGNVGKYSTLSSAALTFDILSVALNPTGRLLAVVGRSQIVVLVLPRSGSATRGQVACRSITIDAPQYAASSASAIAKVRWHPLGQNGESLWILSSDGQLREYDIQSPHDPIQTFSFLPPSPASSSRFSAADPLSRIATSFTFGPPTGSSGSGSGSGPGWGELIIYGLLANGDVYTLCPVLPFRCEVSLKWIQRLRAYVQETGSEEERYWLDMLSRQVHIESSGAASSPGSPSVRVSILGRSTRKEQAEKKEEEEVNGDQLVQLHPPHLTKSGGPAPGLHMELERQGPAVFDPAGPEGDEEDVASDLMVVAVGAGGDGKEKEGVRVIGVCWCAARVDVGVEVGKVQGRWAGSSRSKPQAISKIPIVESIQLDLPIHLAPDNAPLFTSDPLHPDTFYVQHIAGVDAISVQDLVTTLLAEKGEISGCSVAQLVSSSGNKSQQIEGLATCYNFSLGYGVLALSSSNRLAGIELDYRSSDGGDAAIPSKSDPKSAESSAGSGHAADTASLLLSHPIDIDHLLRSTLPSPSLLTARSALDKLSTARIPLETVSHEHLRSLVSLIAALQIRIEAVRSASAAVERHLDLQVSEFQRQVQLLQTTGKLLADVKGHQAIERADGMMRTQEKLVGRMDGVLGGLMGLYRPPVAEVEKRWFEELEAVKGRVQGGKGFGLNRGGGMQAQVDDLEDQLEEIKPSIEAANAELQSQPARTKRTGAKQIRPIESALYQKMDEIGRLMRKMEGLKVEVEEALEGGSS</sequence>
<feature type="region of interest" description="Disordered" evidence="8">
    <location>
        <begin position="555"/>
        <end position="576"/>
    </location>
</feature>
<keyword evidence="10" id="KW-1185">Reference proteome</keyword>
<dbReference type="InterPro" id="IPR019321">
    <property type="entry name" value="Nucleoporin_Nup88"/>
</dbReference>
<reference evidence="9" key="1">
    <citation type="journal article" date="2022" name="G3 (Bethesda)">
        <title>High quality genome of the basidiomycete yeast Dioszegia hungarica PDD-24b-2 isolated from cloud water.</title>
        <authorList>
            <person name="Jarrige D."/>
            <person name="Haridas S."/>
            <person name="Bleykasten-Grosshans C."/>
            <person name="Joly M."/>
            <person name="Nadalig T."/>
            <person name="Sancelme M."/>
            <person name="Vuilleumier S."/>
            <person name="Grigoriev I.V."/>
            <person name="Amato P."/>
            <person name="Bringel F."/>
        </authorList>
    </citation>
    <scope>NUCLEOTIDE SEQUENCE</scope>
    <source>
        <strain evidence="9">PDD-24b-2</strain>
    </source>
</reference>
<dbReference type="GO" id="GO:0005643">
    <property type="term" value="C:nuclear pore"/>
    <property type="evidence" value="ECO:0007669"/>
    <property type="project" value="UniProtKB-SubCell"/>
</dbReference>
<evidence type="ECO:0000256" key="7">
    <source>
        <dbReference type="ARBA" id="ARBA00023242"/>
    </source>
</evidence>
<dbReference type="PANTHER" id="PTHR13257:SF0">
    <property type="entry name" value="NUCLEAR PORE COMPLEX PROTEIN NUP88"/>
    <property type="match status" value="1"/>
</dbReference>
<dbReference type="InterPro" id="IPR036322">
    <property type="entry name" value="WD40_repeat_dom_sf"/>
</dbReference>
<dbReference type="Pfam" id="PF10168">
    <property type="entry name" value="Nup88"/>
    <property type="match status" value="1"/>
</dbReference>
<dbReference type="GO" id="GO:0006406">
    <property type="term" value="P:mRNA export from nucleus"/>
    <property type="evidence" value="ECO:0007669"/>
    <property type="project" value="TreeGrafter"/>
</dbReference>